<reference evidence="12 13" key="1">
    <citation type="submission" date="2019-03" db="EMBL/GenBank/DDBJ databases">
        <title>San Antonio Military Medical Center submission to MRSN (WRAIR), pending publication.</title>
        <authorList>
            <person name="Blyth D.M."/>
            <person name="Mccarthy S.L."/>
            <person name="Schall S.E."/>
            <person name="Stam J.A."/>
            <person name="Ong A.C."/>
            <person name="Mcgann P.T."/>
        </authorList>
    </citation>
    <scope>NUCLEOTIDE SEQUENCE [LARGE SCALE GENOMIC DNA]</scope>
    <source>
        <strain evidence="12 13">MRSN571793</strain>
    </source>
</reference>
<evidence type="ECO:0000256" key="6">
    <source>
        <dbReference type="ARBA" id="ARBA00023163"/>
    </source>
</evidence>
<organism evidence="12 13">
    <name type="scientific">Dysgonomonas capnocytophagoides</name>
    <dbReference type="NCBI Taxonomy" id="45254"/>
    <lineage>
        <taxon>Bacteria</taxon>
        <taxon>Pseudomonadati</taxon>
        <taxon>Bacteroidota</taxon>
        <taxon>Bacteroidia</taxon>
        <taxon>Bacteroidales</taxon>
        <taxon>Dysgonomonadaceae</taxon>
        <taxon>Dysgonomonas</taxon>
    </lineage>
</organism>
<dbReference type="InterPro" id="IPR011006">
    <property type="entry name" value="CheY-like_superfamily"/>
</dbReference>
<evidence type="ECO:0000256" key="5">
    <source>
        <dbReference type="ARBA" id="ARBA00023125"/>
    </source>
</evidence>
<dbReference type="SUPFAM" id="SSF55874">
    <property type="entry name" value="ATPase domain of HSP90 chaperone/DNA topoisomerase II/histidine kinase"/>
    <property type="match status" value="1"/>
</dbReference>
<dbReference type="SUPFAM" id="SSF47384">
    <property type="entry name" value="Homodimeric domain of signal transducing histidine kinase"/>
    <property type="match status" value="1"/>
</dbReference>
<evidence type="ECO:0000259" key="9">
    <source>
        <dbReference type="PROSITE" id="PS01124"/>
    </source>
</evidence>
<dbReference type="Pfam" id="PF07494">
    <property type="entry name" value="Reg_prop"/>
    <property type="match status" value="3"/>
</dbReference>
<evidence type="ECO:0000256" key="4">
    <source>
        <dbReference type="ARBA" id="ARBA00023015"/>
    </source>
</evidence>
<keyword evidence="12" id="KW-0418">Kinase</keyword>
<dbReference type="SUPFAM" id="SSF63829">
    <property type="entry name" value="Calcium-dependent phosphotriesterase"/>
    <property type="match status" value="2"/>
</dbReference>
<dbReference type="Gene3D" id="1.10.10.60">
    <property type="entry name" value="Homeodomain-like"/>
    <property type="match status" value="2"/>
</dbReference>
<dbReference type="InterPro" id="IPR018062">
    <property type="entry name" value="HTH_AraC-typ_CS"/>
</dbReference>
<dbReference type="Pfam" id="PF02518">
    <property type="entry name" value="HATPase_c"/>
    <property type="match status" value="1"/>
</dbReference>
<dbReference type="InterPro" id="IPR011123">
    <property type="entry name" value="Y_Y_Y"/>
</dbReference>
<evidence type="ECO:0000259" key="11">
    <source>
        <dbReference type="PROSITE" id="PS50110"/>
    </source>
</evidence>
<dbReference type="PROSITE" id="PS50110">
    <property type="entry name" value="RESPONSE_REGULATORY"/>
    <property type="match status" value="1"/>
</dbReference>
<gene>
    <name evidence="12" type="ORF">E2605_02820</name>
</gene>
<dbReference type="Pfam" id="PF12833">
    <property type="entry name" value="HTH_18"/>
    <property type="match status" value="1"/>
</dbReference>
<dbReference type="GO" id="GO:0000155">
    <property type="term" value="F:phosphorelay sensor kinase activity"/>
    <property type="evidence" value="ECO:0007669"/>
    <property type="project" value="InterPro"/>
</dbReference>
<proteinExistence type="predicted"/>
<keyword evidence="3 7" id="KW-0597">Phosphoprotein</keyword>
<evidence type="ECO:0000259" key="10">
    <source>
        <dbReference type="PROSITE" id="PS50109"/>
    </source>
</evidence>
<feature type="domain" description="HTH araC/xylS-type" evidence="9">
    <location>
        <begin position="1219"/>
        <end position="1318"/>
    </location>
</feature>
<feature type="chain" id="PRO_5021408213" description="histidine kinase" evidence="8">
    <location>
        <begin position="22"/>
        <end position="1322"/>
    </location>
</feature>
<dbReference type="PROSITE" id="PS50109">
    <property type="entry name" value="HIS_KIN"/>
    <property type="match status" value="1"/>
</dbReference>
<dbReference type="SMART" id="SM00448">
    <property type="entry name" value="REC"/>
    <property type="match status" value="1"/>
</dbReference>
<name>A0A4Y8LEU8_9BACT</name>
<dbReference type="Proteomes" id="UP000297861">
    <property type="component" value="Unassembled WGS sequence"/>
</dbReference>
<keyword evidence="13" id="KW-1185">Reference proteome</keyword>
<dbReference type="GO" id="GO:0003700">
    <property type="term" value="F:DNA-binding transcription factor activity"/>
    <property type="evidence" value="ECO:0007669"/>
    <property type="project" value="InterPro"/>
</dbReference>
<keyword evidence="4" id="KW-0805">Transcription regulation</keyword>
<keyword evidence="5" id="KW-0238">DNA-binding</keyword>
<dbReference type="PROSITE" id="PS01124">
    <property type="entry name" value="HTH_ARAC_FAMILY_2"/>
    <property type="match status" value="1"/>
</dbReference>
<feature type="modified residue" description="4-aspartylphosphate" evidence="7">
    <location>
        <position position="1118"/>
    </location>
</feature>
<dbReference type="SMART" id="SM00342">
    <property type="entry name" value="HTH_ARAC"/>
    <property type="match status" value="1"/>
</dbReference>
<dbReference type="Gene3D" id="3.40.50.2300">
    <property type="match status" value="1"/>
</dbReference>
<dbReference type="Gene3D" id="2.60.40.10">
    <property type="entry name" value="Immunoglobulins"/>
    <property type="match status" value="1"/>
</dbReference>
<dbReference type="SMART" id="SM00387">
    <property type="entry name" value="HATPase_c"/>
    <property type="match status" value="1"/>
</dbReference>
<dbReference type="InterPro" id="IPR013783">
    <property type="entry name" value="Ig-like_fold"/>
</dbReference>
<keyword evidence="12" id="KW-0808">Transferase</keyword>
<dbReference type="Pfam" id="PF00512">
    <property type="entry name" value="HisKA"/>
    <property type="match status" value="1"/>
</dbReference>
<evidence type="ECO:0000256" key="1">
    <source>
        <dbReference type="ARBA" id="ARBA00000085"/>
    </source>
</evidence>
<dbReference type="Gene3D" id="1.10.287.130">
    <property type="match status" value="1"/>
</dbReference>
<feature type="domain" description="Response regulatory" evidence="11">
    <location>
        <begin position="1070"/>
        <end position="1185"/>
    </location>
</feature>
<evidence type="ECO:0000313" key="12">
    <source>
        <dbReference type="EMBL" id="TFD99036.1"/>
    </source>
</evidence>
<dbReference type="OrthoDB" id="717811at2"/>
<sequence>MNKHIFFTVISLLLLVKTSFANPDSFYGLGKLSSNLITNITQDSSGFIWIATENGLNKFDGWNFTHYFRNDRDPNSLIGNYIESFLNDKDGTLWIGSNRGLQYYCAYEDKFHSIQFPNNIYPSVQGIIQLQSGEIWIATAGYGIFSVDKKKMKATELVNINKQLNNPYANYMLLDSKFRIWIALSDNRIACISQDIKTINIQKVPIDARHNINSITEDHQGNIFLGTSSNVFMWNNTQQKYINIENKEATNSIRGVTCLKDGSIYVNTTGQGMKLLDINTLSLNTPSKLIGGYINPIKEKITSFYEDNKGNLWLGCYKKGLLMVSNESKQFDFWDFSIMEKDADILSMYSDEDNSLWIGTSNGTLLNLNDKGLIRASFNIKKDISSMFEDHNGTFWLGSYEGGLISFNKKDGKCTSYRKFEGKSIVAFGEDLKNNMYISIMGEGFVRYNYQTKEWKHITDTTRLNSSRKLFNKWIGNILCDSDGLIWLAQSTGVDCYDPEKNIILDFAGNTDLRSCIAITLLEDKKHNIWIGTNNGLFCYNKNEKKLTHFGIDDGLPNNIICGLGIDKQGNIWGSTLNGIFQLNSKNKHIACYYTGNGLVDREYSQNISIQDKHGYIYFAGLYGITRFLPDNISAARLDYKPILTHLYLNNETVSANKKINRKPISKTEFKETSNISLSYNERSISFEFSTMNFHNPENIVFEYRLLGMNEKWTSTFPGENRITYNFLSPGTYILEVRAFENNTYSTTNSLTIYISPPWYSTAWARSLYLILLFGLLSCIFYLWNKRRLRKLEELNNEEKLKFFINIAHEIRSPMTLIINPLSELLRQKNDENTSRLLNTIQLNTNRIMNLINQLLDIRKIDKGQMKIACEETDLIDFIKDLLNIFDYQTAERSIKLSFESNITHLPVWIDRNNFDKVLVNLLVNAFKHTQDGGAINLSVQTPQQKSLSNSTEYVEIKITDSGTGINEKEIERIFERFYQSSSQGHLGFGIGLNLTKMLVELHHGTIQAFNREDSQGSCFIVRIPLGREHLNDNEIAMQSQTRRLSISPPMSCEEKENTTSTIKNKKRQRVLIVDDDEEIREYLQKELSHTYKVITAENGSEALRILLQQRIDLVISDIMMPETDGFTLLKKIRNNDNISHIPVVLLTSQIEFQNRMKGWNSGADGFMDKPFQIEELLLLCNNLISNRSLLKGKFIGIKELETRVTPLELKSNDEIFIKRLMDIINKNMDNSKFSIEILAQEVGISRTQLHRKLKEITGISTSDFIRNIRLKQAARLLIERKVNISQVAYATGFSNPTIFAVAFKKFYGCTPSEYMANNDSE</sequence>
<dbReference type="Pfam" id="PF07495">
    <property type="entry name" value="Y_Y_Y"/>
    <property type="match status" value="1"/>
</dbReference>
<dbReference type="InterPro" id="IPR036097">
    <property type="entry name" value="HisK_dim/P_sf"/>
</dbReference>
<dbReference type="InterPro" id="IPR036890">
    <property type="entry name" value="HATPase_C_sf"/>
</dbReference>
<keyword evidence="8" id="KW-0732">Signal</keyword>
<dbReference type="EMBL" id="SOML01000001">
    <property type="protein sequence ID" value="TFD99036.1"/>
    <property type="molecule type" value="Genomic_DNA"/>
</dbReference>
<evidence type="ECO:0000256" key="7">
    <source>
        <dbReference type="PROSITE-ProRule" id="PRU00169"/>
    </source>
</evidence>
<dbReference type="InterPro" id="IPR001789">
    <property type="entry name" value="Sig_transdc_resp-reg_receiver"/>
</dbReference>
<dbReference type="InterPro" id="IPR004358">
    <property type="entry name" value="Sig_transdc_His_kin-like_C"/>
</dbReference>
<dbReference type="InterPro" id="IPR009057">
    <property type="entry name" value="Homeodomain-like_sf"/>
</dbReference>
<dbReference type="CDD" id="cd17574">
    <property type="entry name" value="REC_OmpR"/>
    <property type="match status" value="1"/>
</dbReference>
<dbReference type="InterPro" id="IPR005467">
    <property type="entry name" value="His_kinase_dom"/>
</dbReference>
<comment type="caution">
    <text evidence="12">The sequence shown here is derived from an EMBL/GenBank/DDBJ whole genome shotgun (WGS) entry which is preliminary data.</text>
</comment>
<dbReference type="InterPro" id="IPR011110">
    <property type="entry name" value="Reg_prop"/>
</dbReference>
<dbReference type="STRING" id="1121485.GCA_000426485_00242"/>
<dbReference type="SMART" id="SM00388">
    <property type="entry name" value="HisKA"/>
    <property type="match status" value="1"/>
</dbReference>
<dbReference type="PROSITE" id="PS00041">
    <property type="entry name" value="HTH_ARAC_FAMILY_1"/>
    <property type="match status" value="1"/>
</dbReference>
<dbReference type="PANTHER" id="PTHR43547:SF2">
    <property type="entry name" value="HYBRID SIGNAL TRANSDUCTION HISTIDINE KINASE C"/>
    <property type="match status" value="1"/>
</dbReference>
<feature type="signal peptide" evidence="8">
    <location>
        <begin position="1"/>
        <end position="21"/>
    </location>
</feature>
<evidence type="ECO:0000256" key="8">
    <source>
        <dbReference type="SAM" id="SignalP"/>
    </source>
</evidence>
<evidence type="ECO:0000256" key="3">
    <source>
        <dbReference type="ARBA" id="ARBA00022553"/>
    </source>
</evidence>
<dbReference type="Gene3D" id="2.130.10.10">
    <property type="entry name" value="YVTN repeat-like/Quinoprotein amine dehydrogenase"/>
    <property type="match status" value="2"/>
</dbReference>
<dbReference type="RefSeq" id="WP_134435423.1">
    <property type="nucleotide sequence ID" value="NZ_SOML01000001.1"/>
</dbReference>
<dbReference type="Gene3D" id="3.30.565.10">
    <property type="entry name" value="Histidine kinase-like ATPase, C-terminal domain"/>
    <property type="match status" value="1"/>
</dbReference>
<dbReference type="SUPFAM" id="SSF52172">
    <property type="entry name" value="CheY-like"/>
    <property type="match status" value="1"/>
</dbReference>
<dbReference type="InterPro" id="IPR018060">
    <property type="entry name" value="HTH_AraC"/>
</dbReference>
<dbReference type="GO" id="GO:0043565">
    <property type="term" value="F:sequence-specific DNA binding"/>
    <property type="evidence" value="ECO:0007669"/>
    <property type="project" value="InterPro"/>
</dbReference>
<dbReference type="Pfam" id="PF00072">
    <property type="entry name" value="Response_reg"/>
    <property type="match status" value="1"/>
</dbReference>
<dbReference type="CDD" id="cd00075">
    <property type="entry name" value="HATPase"/>
    <property type="match status" value="1"/>
</dbReference>
<evidence type="ECO:0000313" key="13">
    <source>
        <dbReference type="Proteomes" id="UP000297861"/>
    </source>
</evidence>
<feature type="domain" description="Histidine kinase" evidence="10">
    <location>
        <begin position="806"/>
        <end position="1028"/>
    </location>
</feature>
<dbReference type="PANTHER" id="PTHR43547">
    <property type="entry name" value="TWO-COMPONENT HISTIDINE KINASE"/>
    <property type="match status" value="1"/>
</dbReference>
<protein>
    <recommendedName>
        <fullName evidence="2">histidine kinase</fullName>
        <ecNumber evidence="2">2.7.13.3</ecNumber>
    </recommendedName>
</protein>
<dbReference type="PRINTS" id="PR00344">
    <property type="entry name" value="BCTRLSENSOR"/>
</dbReference>
<dbReference type="EC" id="2.7.13.3" evidence="2"/>
<dbReference type="CDD" id="cd00082">
    <property type="entry name" value="HisKA"/>
    <property type="match status" value="1"/>
</dbReference>
<comment type="catalytic activity">
    <reaction evidence="1">
        <text>ATP + protein L-histidine = ADP + protein N-phospho-L-histidine.</text>
        <dbReference type="EC" id="2.7.13.3"/>
    </reaction>
</comment>
<dbReference type="InterPro" id="IPR003661">
    <property type="entry name" value="HisK_dim/P_dom"/>
</dbReference>
<dbReference type="InterPro" id="IPR003594">
    <property type="entry name" value="HATPase_dom"/>
</dbReference>
<dbReference type="SUPFAM" id="SSF46689">
    <property type="entry name" value="Homeodomain-like"/>
    <property type="match status" value="1"/>
</dbReference>
<keyword evidence="6" id="KW-0804">Transcription</keyword>
<dbReference type="InterPro" id="IPR015943">
    <property type="entry name" value="WD40/YVTN_repeat-like_dom_sf"/>
</dbReference>
<accession>A0A4Y8LEU8</accession>
<evidence type="ECO:0000256" key="2">
    <source>
        <dbReference type="ARBA" id="ARBA00012438"/>
    </source>
</evidence>